<organism evidence="1 2">
    <name type="scientific">Ornithinimicrobium cerasi</name>
    <dbReference type="NCBI Taxonomy" id="2248773"/>
    <lineage>
        <taxon>Bacteria</taxon>
        <taxon>Bacillati</taxon>
        <taxon>Actinomycetota</taxon>
        <taxon>Actinomycetes</taxon>
        <taxon>Micrococcales</taxon>
        <taxon>Ornithinimicrobiaceae</taxon>
        <taxon>Ornithinimicrobium</taxon>
    </lineage>
</organism>
<keyword evidence="2" id="KW-1185">Reference proteome</keyword>
<accession>A0A285VF60</accession>
<gene>
    <name evidence="1" type="ORF">SAMN05421879_10155</name>
</gene>
<dbReference type="SUPFAM" id="SSF52540">
    <property type="entry name" value="P-loop containing nucleoside triphosphate hydrolases"/>
    <property type="match status" value="1"/>
</dbReference>
<evidence type="ECO:0000313" key="1">
    <source>
        <dbReference type="EMBL" id="SOC51161.1"/>
    </source>
</evidence>
<reference evidence="2" key="1">
    <citation type="submission" date="2017-08" db="EMBL/GenBank/DDBJ databases">
        <authorList>
            <person name="Varghese N."/>
            <person name="Submissions S."/>
        </authorList>
    </citation>
    <scope>NUCLEOTIDE SEQUENCE [LARGE SCALE GENOMIC DNA]</scope>
    <source>
        <strain evidence="2">USBA17B2</strain>
    </source>
</reference>
<dbReference type="EMBL" id="OBQK01000001">
    <property type="protein sequence ID" value="SOC51161.1"/>
    <property type="molecule type" value="Genomic_DNA"/>
</dbReference>
<protein>
    <submittedName>
        <fullName evidence="1">Uncharacterized protein</fullName>
    </submittedName>
</protein>
<dbReference type="Proteomes" id="UP000219688">
    <property type="component" value="Unassembled WGS sequence"/>
</dbReference>
<dbReference type="AlphaFoldDB" id="A0A285VF60"/>
<proteinExistence type="predicted"/>
<dbReference type="InterPro" id="IPR027417">
    <property type="entry name" value="P-loop_NTPase"/>
</dbReference>
<evidence type="ECO:0000313" key="2">
    <source>
        <dbReference type="Proteomes" id="UP000219688"/>
    </source>
</evidence>
<sequence length="358" mass="39071">MMGDGKWFFPPRTACALCVMPPVFLNWDTGEGIRWLNPLDLSADAVPPPPQGTAEREAWDWQGFRAYCSGDVPHPLPARDSLVMTLIGPVGSGKDSLAAAMTAKLNSVSSGDGGLTIGPGSDFEERLRSYSAGPTDPASPDRPHLPHEFMLYNSKVRERASLLLFNTAGEDLRHRTDRDFRFAYRAAPRSEILVFLVSPAGLGFRLLDPHGEGRETTHFLFSRVVDFLTEIESPDSRGRRTVVLALTKCDKYSEVESFPKPFLSERSVPRWRKAVLASEQVALGEFLRSVDGLPLMETLSRLASPVYTAAISGTGSDTGADSGASFNIFDSPAPNTAAQRSLDPLVFGLMRAGVWVEP</sequence>
<name>A0A285VF60_9MICO</name>